<feature type="transmembrane region" description="Helical" evidence="6">
    <location>
        <begin position="112"/>
        <end position="133"/>
    </location>
</feature>
<dbReference type="PANTHER" id="PTHR43791:SF67">
    <property type="entry name" value="TRANSPORTER, PUTATIVE (AFU_ORTHOLOGUE AFUA_3G04010)-RELATED"/>
    <property type="match status" value="1"/>
</dbReference>
<keyword evidence="3 6" id="KW-0812">Transmembrane</keyword>
<reference evidence="7" key="1">
    <citation type="submission" date="2023-06" db="EMBL/GenBank/DDBJ databases">
        <authorList>
            <consortium name="Lawrence Berkeley National Laboratory"/>
            <person name="Ahrendt S."/>
            <person name="Sahu N."/>
            <person name="Indic B."/>
            <person name="Wong-Bajracharya J."/>
            <person name="Merenyi Z."/>
            <person name="Ke H.-M."/>
            <person name="Monk M."/>
            <person name="Kocsube S."/>
            <person name="Drula E."/>
            <person name="Lipzen A."/>
            <person name="Balint B."/>
            <person name="Henrissat B."/>
            <person name="Andreopoulos B."/>
            <person name="Martin F.M."/>
            <person name="Harder C.B."/>
            <person name="Rigling D."/>
            <person name="Ford K.L."/>
            <person name="Foster G.D."/>
            <person name="Pangilinan J."/>
            <person name="Papanicolaou A."/>
            <person name="Barry K."/>
            <person name="LaButti K."/>
            <person name="Viragh M."/>
            <person name="Koriabine M."/>
            <person name="Yan M."/>
            <person name="Riley R."/>
            <person name="Champramary S."/>
            <person name="Plett K.L."/>
            <person name="Tsai I.J."/>
            <person name="Slot J."/>
            <person name="Sipos G."/>
            <person name="Plett J."/>
            <person name="Nagy L.G."/>
            <person name="Grigoriev I.V."/>
        </authorList>
    </citation>
    <scope>NUCLEOTIDE SEQUENCE</scope>
    <source>
        <strain evidence="7">CCBAS 213</strain>
    </source>
</reference>
<dbReference type="FunFam" id="1.20.1250.20:FF:000013">
    <property type="entry name" value="MFS general substrate transporter"/>
    <property type="match status" value="1"/>
</dbReference>
<evidence type="ECO:0000313" key="8">
    <source>
        <dbReference type="Proteomes" id="UP001175211"/>
    </source>
</evidence>
<dbReference type="AlphaFoldDB" id="A0AA39NMG1"/>
<dbReference type="GO" id="GO:0022857">
    <property type="term" value="F:transmembrane transporter activity"/>
    <property type="evidence" value="ECO:0007669"/>
    <property type="project" value="InterPro"/>
</dbReference>
<dbReference type="Gene3D" id="1.20.1250.20">
    <property type="entry name" value="MFS general substrate transporter like domains"/>
    <property type="match status" value="1"/>
</dbReference>
<evidence type="ECO:0000313" key="7">
    <source>
        <dbReference type="EMBL" id="KAK0468347.1"/>
    </source>
</evidence>
<comment type="caution">
    <text evidence="7">The sequence shown here is derived from an EMBL/GenBank/DDBJ whole genome shotgun (WGS) entry which is preliminary data.</text>
</comment>
<feature type="transmembrane region" description="Helical" evidence="6">
    <location>
        <begin position="301"/>
        <end position="319"/>
    </location>
</feature>
<dbReference type="InterPro" id="IPR036259">
    <property type="entry name" value="MFS_trans_sf"/>
</dbReference>
<evidence type="ECO:0000256" key="3">
    <source>
        <dbReference type="ARBA" id="ARBA00022692"/>
    </source>
</evidence>
<feature type="transmembrane region" description="Helical" evidence="6">
    <location>
        <begin position="87"/>
        <end position="106"/>
    </location>
</feature>
<name>A0AA39NMG1_ARMTA</name>
<protein>
    <submittedName>
        <fullName evidence="7">MFS transporter</fullName>
    </submittedName>
</protein>
<feature type="transmembrane region" description="Helical" evidence="6">
    <location>
        <begin position="350"/>
        <end position="371"/>
    </location>
</feature>
<dbReference type="InterPro" id="IPR011701">
    <property type="entry name" value="MFS"/>
</dbReference>
<comment type="subcellular location">
    <subcellularLocation>
        <location evidence="1">Membrane</location>
        <topology evidence="1">Multi-pass membrane protein</topology>
    </subcellularLocation>
</comment>
<dbReference type="SUPFAM" id="SSF103473">
    <property type="entry name" value="MFS general substrate transporter"/>
    <property type="match status" value="1"/>
</dbReference>
<keyword evidence="8" id="KW-1185">Reference proteome</keyword>
<accession>A0AA39NMG1</accession>
<evidence type="ECO:0000256" key="6">
    <source>
        <dbReference type="SAM" id="Phobius"/>
    </source>
</evidence>
<keyword evidence="5 6" id="KW-0472">Membrane</keyword>
<dbReference type="RefSeq" id="XP_060338622.1">
    <property type="nucleotide sequence ID" value="XM_060475182.1"/>
</dbReference>
<dbReference type="Proteomes" id="UP001175211">
    <property type="component" value="Unassembled WGS sequence"/>
</dbReference>
<evidence type="ECO:0000256" key="4">
    <source>
        <dbReference type="ARBA" id="ARBA00022989"/>
    </source>
</evidence>
<dbReference type="EMBL" id="JAUEPS010000002">
    <property type="protein sequence ID" value="KAK0468347.1"/>
    <property type="molecule type" value="Genomic_DNA"/>
</dbReference>
<keyword evidence="4 6" id="KW-1133">Transmembrane helix</keyword>
<evidence type="ECO:0000256" key="1">
    <source>
        <dbReference type="ARBA" id="ARBA00004141"/>
    </source>
</evidence>
<dbReference type="GO" id="GO:0016020">
    <property type="term" value="C:membrane"/>
    <property type="evidence" value="ECO:0007669"/>
    <property type="project" value="UniProtKB-SubCell"/>
</dbReference>
<feature type="transmembrane region" description="Helical" evidence="6">
    <location>
        <begin position="171"/>
        <end position="193"/>
    </location>
</feature>
<dbReference type="PANTHER" id="PTHR43791">
    <property type="entry name" value="PERMEASE-RELATED"/>
    <property type="match status" value="1"/>
</dbReference>
<evidence type="ECO:0000256" key="5">
    <source>
        <dbReference type="ARBA" id="ARBA00023136"/>
    </source>
</evidence>
<keyword evidence="2" id="KW-0813">Transport</keyword>
<feature type="transmembrane region" description="Helical" evidence="6">
    <location>
        <begin position="325"/>
        <end position="343"/>
    </location>
</feature>
<evidence type="ECO:0000256" key="2">
    <source>
        <dbReference type="ARBA" id="ARBA00022448"/>
    </source>
</evidence>
<organism evidence="7 8">
    <name type="scientific">Armillaria tabescens</name>
    <name type="common">Ringless honey mushroom</name>
    <name type="synonym">Agaricus tabescens</name>
    <dbReference type="NCBI Taxonomy" id="1929756"/>
    <lineage>
        <taxon>Eukaryota</taxon>
        <taxon>Fungi</taxon>
        <taxon>Dikarya</taxon>
        <taxon>Basidiomycota</taxon>
        <taxon>Agaricomycotina</taxon>
        <taxon>Agaricomycetes</taxon>
        <taxon>Agaricomycetidae</taxon>
        <taxon>Agaricales</taxon>
        <taxon>Marasmiineae</taxon>
        <taxon>Physalacriaceae</taxon>
        <taxon>Desarmillaria</taxon>
    </lineage>
</organism>
<sequence>MSEIHEYKRRMTRNVLWKLDCHILPPLALLWLANFIDRSNVGNARIAGLETDTHLHGNQFNMILADRYILVELPSNWVLKRMKANRWLPLLVFVWGIITTLTALVQNLGGLVGIRMCLGICEGGLLPGIVLYLSTMYKRHELQLRYVLIFLSPRSSFDHISMDGIGNLAGWRWIFILEGIATIIFSIIAAIFLPADVSSAPFLSEVERDFAHSSALHDPKEDVLTVEKIQISAHNNRVEYEDEVFEWREVIRGLTDVQTWLTAFTYLGLDVSLYSFSLFLPTIVAQLGYSGEQAQLHTVPPYVPAVVLTVVVAFLGDRLKWRGPFILIFLPVAIIGYIVAITAKTNTGRYAAVFLIAAGVYPSAPCLLSILPNNSSGHYKRATATAFQLAFSNTGGFIATFSYTQDQAPRCYCLWENKARREGRRAENIRKYKELLDEGKTRAPIGDRHPEFRFTL</sequence>
<dbReference type="Pfam" id="PF07690">
    <property type="entry name" value="MFS_1"/>
    <property type="match status" value="1"/>
</dbReference>
<gene>
    <name evidence="7" type="ORF">EV420DRAFT_1616968</name>
</gene>
<proteinExistence type="predicted"/>
<dbReference type="GeneID" id="85358730"/>